<feature type="transmembrane region" description="Helical" evidence="2">
    <location>
        <begin position="1437"/>
        <end position="1460"/>
    </location>
</feature>
<feature type="transmembrane region" description="Helical" evidence="2">
    <location>
        <begin position="1752"/>
        <end position="1775"/>
    </location>
</feature>
<organism evidence="4 5">
    <name type="scientific">Thecamonas trahens ATCC 50062</name>
    <dbReference type="NCBI Taxonomy" id="461836"/>
    <lineage>
        <taxon>Eukaryota</taxon>
        <taxon>Apusozoa</taxon>
        <taxon>Apusomonadida</taxon>
        <taxon>Apusomonadidae</taxon>
        <taxon>Thecamonas</taxon>
    </lineage>
</organism>
<gene>
    <name evidence="4" type="ORF">AMSG_04740</name>
</gene>
<dbReference type="CDD" id="cd00055">
    <property type="entry name" value="EGF_Lam"/>
    <property type="match status" value="1"/>
</dbReference>
<dbReference type="GeneID" id="25564270"/>
<dbReference type="SUPFAM" id="SSF51126">
    <property type="entry name" value="Pectin lyase-like"/>
    <property type="match status" value="1"/>
</dbReference>
<feature type="transmembrane region" description="Helical" evidence="2">
    <location>
        <begin position="1572"/>
        <end position="1591"/>
    </location>
</feature>
<dbReference type="RefSeq" id="XP_013758409.1">
    <property type="nucleotide sequence ID" value="XM_013902955.1"/>
</dbReference>
<proteinExistence type="predicted"/>
<evidence type="ECO:0000313" key="4">
    <source>
        <dbReference type="EMBL" id="KNC48996.1"/>
    </source>
</evidence>
<evidence type="ECO:0000313" key="5">
    <source>
        <dbReference type="Proteomes" id="UP000054408"/>
    </source>
</evidence>
<dbReference type="Gene3D" id="2.130.10.130">
    <property type="entry name" value="Integrin alpha, N-terminal"/>
    <property type="match status" value="1"/>
</dbReference>
<protein>
    <recommendedName>
        <fullName evidence="3">DUF7630 domain-containing protein</fullName>
    </recommendedName>
</protein>
<feature type="domain" description="DUF7630" evidence="3">
    <location>
        <begin position="1390"/>
        <end position="1431"/>
    </location>
</feature>
<dbReference type="SUPFAM" id="SSF69318">
    <property type="entry name" value="Integrin alpha N-terminal domain"/>
    <property type="match status" value="3"/>
</dbReference>
<dbReference type="Pfam" id="PF13517">
    <property type="entry name" value="FG-GAP_3"/>
    <property type="match status" value="4"/>
</dbReference>
<dbReference type="InterPro" id="IPR028994">
    <property type="entry name" value="Integrin_alpha_N"/>
</dbReference>
<accession>A0A0L0DA79</accession>
<dbReference type="PANTHER" id="PTHR44103">
    <property type="entry name" value="PROPROTEIN CONVERTASE P"/>
    <property type="match status" value="1"/>
</dbReference>
<dbReference type="PANTHER" id="PTHR44103:SF1">
    <property type="entry name" value="PROPROTEIN CONVERTASE P"/>
    <property type="match status" value="1"/>
</dbReference>
<dbReference type="InterPro" id="IPR002049">
    <property type="entry name" value="LE_dom"/>
</dbReference>
<dbReference type="InterPro" id="IPR013517">
    <property type="entry name" value="FG-GAP"/>
</dbReference>
<keyword evidence="2" id="KW-1133">Transmembrane helix</keyword>
<dbReference type="InterPro" id="IPR056047">
    <property type="entry name" value="CRMPA-like_DUF7630"/>
</dbReference>
<keyword evidence="2" id="KW-0812">Transmembrane</keyword>
<feature type="transmembrane region" description="Helical" evidence="2">
    <location>
        <begin position="1467"/>
        <end position="1484"/>
    </location>
</feature>
<reference evidence="4 5" key="1">
    <citation type="submission" date="2010-05" db="EMBL/GenBank/DDBJ databases">
        <title>The Genome Sequence of Thecamonas trahens ATCC 50062.</title>
        <authorList>
            <consortium name="The Broad Institute Genome Sequencing Platform"/>
            <person name="Russ C."/>
            <person name="Cuomo C."/>
            <person name="Shea T."/>
            <person name="Young S.K."/>
            <person name="Zeng Q."/>
            <person name="Koehrsen M."/>
            <person name="Haas B."/>
            <person name="Borodovsky M."/>
            <person name="Guigo R."/>
            <person name="Alvarado L."/>
            <person name="Berlin A."/>
            <person name="Bochicchio J."/>
            <person name="Borenstein D."/>
            <person name="Chapman S."/>
            <person name="Chen Z."/>
            <person name="Freedman E."/>
            <person name="Gellesch M."/>
            <person name="Goldberg J."/>
            <person name="Griggs A."/>
            <person name="Gujja S."/>
            <person name="Heilman E."/>
            <person name="Heiman D."/>
            <person name="Hepburn T."/>
            <person name="Howarth C."/>
            <person name="Jen D."/>
            <person name="Larson L."/>
            <person name="Mehta T."/>
            <person name="Park D."/>
            <person name="Pearson M."/>
            <person name="Roberts A."/>
            <person name="Saif S."/>
            <person name="Shenoy N."/>
            <person name="Sisk P."/>
            <person name="Stolte C."/>
            <person name="Sykes S."/>
            <person name="Thomson T."/>
            <person name="Walk T."/>
            <person name="White J."/>
            <person name="Yandava C."/>
            <person name="Burger G."/>
            <person name="Gray M.W."/>
            <person name="Holland P.W.H."/>
            <person name="King N."/>
            <person name="Lang F.B.F."/>
            <person name="Roger A.J."/>
            <person name="Ruiz-Trillo I."/>
            <person name="Lander E."/>
            <person name="Nusbaum C."/>
        </authorList>
    </citation>
    <scope>NUCLEOTIDE SEQUENCE [LARGE SCALE GENOMIC DNA]</scope>
    <source>
        <strain evidence="4 5">ATCC 50062</strain>
    </source>
</reference>
<keyword evidence="5" id="KW-1185">Reference proteome</keyword>
<feature type="transmembrane region" description="Helical" evidence="2">
    <location>
        <begin position="1722"/>
        <end position="1740"/>
    </location>
</feature>
<dbReference type="Pfam" id="PF24633">
    <property type="entry name" value="DUF7630"/>
    <property type="match status" value="1"/>
</dbReference>
<dbReference type="EMBL" id="GL349452">
    <property type="protein sequence ID" value="KNC48996.1"/>
    <property type="molecule type" value="Genomic_DNA"/>
</dbReference>
<evidence type="ECO:0000259" key="3">
    <source>
        <dbReference type="Pfam" id="PF24633"/>
    </source>
</evidence>
<dbReference type="InterPro" id="IPR012332">
    <property type="entry name" value="Autotransporter_pectin_lyase_C"/>
</dbReference>
<feature type="transmembrane region" description="Helical" evidence="2">
    <location>
        <begin position="1616"/>
        <end position="1642"/>
    </location>
</feature>
<feature type="transmembrane region" description="Helical" evidence="2">
    <location>
        <begin position="1532"/>
        <end position="1551"/>
    </location>
</feature>
<name>A0A0L0DA79_THETB</name>
<sequence length="1869" mass="190695">MTGTVVTLVVEPLGTQAATVDVLLDPVLGRPNIPQCKPEVPLSPVPIVAVSSGRGVICGRVDSDAVDDVVVARRGSSDVQLFRGNGVGGFSSVTVGTGIANIVGVAIGKLSSDSLVDVAVATLDEVLWFRQTAGPSFTAGVNVHSTSEFDLDEVAVGDVDSDGDDDIVVTTHDSRHLMFWMENTDGAGSFASAATITTYGSYLQSVLIVDIDGNAINDILWSDVADGTLTWMKDGTSGVPANLVSLGAGSVFSSSHVRAGDVNGDGMIDLVFAFSWQSAFGWLQSSDGAGGFYPPRAIEAAVDSPGDLTLADIDADGDLDIALTHVETKDVVWHENVDGGGRFGPRLVVGTLGLGFLHVCAGNYASGPSLDFVSLDDTVLQRWPTSSAVAPSATVHVAASGMLDSFEHAPADINADGFVDVVVGTSSGALWFANFDGAGNFGPAQPVFDAQAVRYIKAVDMDGDGDTDVVAWVSSGPVWAANNGVGRFGPRQPVVTTPSPPYAHFDVVDVNGDGARDFVAVSQSDTLVWALNAGDGSFPLPTSVLGVGADVVVLRDINSDGAPDLVVIDTMTDELTWFENEFPSGRSFAASAVIYAPTGLTEQLLVDDIDSDGRNDILVMDTSSTVVKRITQGGVPGTFNTPTAVATLKAAGAIQLSLGDMDGDGHVDLVAIMSNSDVDMALNSGSGTFGAVLTLASASMTTFASLDDVDGDGDIDVITSSGSLGQFGWVARLLRGPMHVFAPTHRGLRTRDKACETGSRGSFECVRASLRTTSRCTHDTVNLPPAQYNCSRDSHALVSNAMTIAGSAGTVFECGSAGVLFHVGPDASGMSIGELVLANMTVRGTGVARTSLIGGPGVRVGGSGARLVLDGMTFEGCSAAPRTDESDFSVGRGGAVLVLSGASLEARRSTFKASSASSGGALHVRGVGSSATLEACTFRDNEAGNLGGSVTVATGASLLVADSLITSSTAINGGGGLYAANGASLTLRGATTIEDNTVALAGLGGGVLIVAPATVQLDGTSIRRNSAGGSGGGLAVVAADLHVELASAQTSVEVPVASGEGPLSGPAPPTIVLVDVRLEMSEANYLGGNALVCGARVSLVGSGTLMSGGVSGADRRANDVFLCAGAGVALSQVGRSDRAKLPWLRADAAAFGTLGTAVMAGPLASMAWASGPSGSLEPGLSASGAVRGVDWLGQPLVEPRIVLRMRYEADPALATVGSSSMALESTAVSLPDLTVQIVASAIGDGGGASLIPLTAHTMIEAGGVSSRGLAVPALRATVNITGCRAGSGTVAGSGSATSVVVCAECGEGTQQSAGPLAQCVALSACPANAVRLGGDAMGACSCERNFWVQDGVIGADGCLPCPSGGVCTGGSAQPVSGPGFFPDETDPTLFVACPTASACLLDGQCAPGYTARLCAQCAPNYYRLGSSCRKCAAGRNAAIVACLVVGLLVITAALLMFNLAQSLRYKFAAAMIGLNALQISAMYGKLDLAWGGLAQVYFDVASAVNVDFELTSPECAAAAGTDTWALKWGLTLALPVFAAAAVVAVAPLMLLPGKLRRADNLAQLMGGCGRTLFQLLVLLYLPLARAAMAPFGCRREVGGRWVLDADPARSCYNSAWWVGLFPVAMAAVLCYAIGVPAVVWLVLRRQREVLGDELTFTIKFGFLVGRFVPTAWWFETAIMARKLGVVLCMALFFTDKSKANAGVVVLVSALGQLIFQRPYGSPLHNGLSVAVLAATTLVLYSGTFDDGGLRSAGIHIGIVSNVALIIGGVMADFWLIARREKRAEAGFDADMAGLDPDLAREDLTTMTNDVHLDNLMSDVGTPLASQATVSYVGSGPLGTSQSPILSERSMLGSAEMIESGGGGGLDSVV</sequence>
<keyword evidence="1" id="KW-0732">Signal</keyword>
<keyword evidence="2" id="KW-0472">Membrane</keyword>
<evidence type="ECO:0000256" key="2">
    <source>
        <dbReference type="SAM" id="Phobius"/>
    </source>
</evidence>
<feature type="transmembrane region" description="Helical" evidence="2">
    <location>
        <begin position="1699"/>
        <end position="1715"/>
    </location>
</feature>
<evidence type="ECO:0000256" key="1">
    <source>
        <dbReference type="ARBA" id="ARBA00022729"/>
    </source>
</evidence>
<dbReference type="InterPro" id="IPR011050">
    <property type="entry name" value="Pectin_lyase_fold/virulence"/>
</dbReference>
<dbReference type="Proteomes" id="UP000054408">
    <property type="component" value="Unassembled WGS sequence"/>
</dbReference>
<dbReference type="Gene3D" id="2.160.20.20">
    <property type="match status" value="1"/>
</dbReference>
<feature type="transmembrane region" description="Helical" evidence="2">
    <location>
        <begin position="1654"/>
        <end position="1674"/>
    </location>
</feature>